<evidence type="ECO:0000313" key="8">
    <source>
        <dbReference type="Proteomes" id="UP000462055"/>
    </source>
</evidence>
<comment type="caution">
    <text evidence="7">The sequence shown here is derived from an EMBL/GenBank/DDBJ whole genome shotgun (WGS) entry which is preliminary data.</text>
</comment>
<dbReference type="PANTHER" id="PTHR43820">
    <property type="entry name" value="HIGH-AFFINITY BRANCHED-CHAIN AMINO ACID TRANSPORT ATP-BINDING PROTEIN LIVF"/>
    <property type="match status" value="1"/>
</dbReference>
<dbReference type="GO" id="GO:0015658">
    <property type="term" value="F:branched-chain amino acid transmembrane transporter activity"/>
    <property type="evidence" value="ECO:0007669"/>
    <property type="project" value="TreeGrafter"/>
</dbReference>
<evidence type="ECO:0000259" key="6">
    <source>
        <dbReference type="PROSITE" id="PS50893"/>
    </source>
</evidence>
<dbReference type="GO" id="GO:0005524">
    <property type="term" value="F:ATP binding"/>
    <property type="evidence" value="ECO:0007669"/>
    <property type="project" value="UniProtKB-KW"/>
</dbReference>
<accession>A0A6I4MB49</accession>
<evidence type="ECO:0000256" key="5">
    <source>
        <dbReference type="ARBA" id="ARBA00022970"/>
    </source>
</evidence>
<dbReference type="EMBL" id="WBMS02000010">
    <property type="protein sequence ID" value="MWA01635.1"/>
    <property type="molecule type" value="Genomic_DNA"/>
</dbReference>
<keyword evidence="4 7" id="KW-0067">ATP-binding</keyword>
<reference evidence="7" key="1">
    <citation type="submission" date="2019-12" db="EMBL/GenBank/DDBJ databases">
        <title>Actinomadura physcomitrii sp. nov., a novel actinomycete isolated from moss [Physcomitrium sphaericum (Ludw) Fuernr].</title>
        <authorList>
            <person name="Zhuang X."/>
        </authorList>
    </citation>
    <scope>NUCLEOTIDE SEQUENCE [LARGE SCALE GENOMIC DNA]</scope>
    <source>
        <strain evidence="7">LD22</strain>
    </source>
</reference>
<protein>
    <submittedName>
        <fullName evidence="7">ATP-binding cassette domain-containing protein</fullName>
    </submittedName>
</protein>
<dbReference type="GO" id="GO:0016887">
    <property type="term" value="F:ATP hydrolysis activity"/>
    <property type="evidence" value="ECO:0007669"/>
    <property type="project" value="InterPro"/>
</dbReference>
<dbReference type="Pfam" id="PF00005">
    <property type="entry name" value="ABC_tran"/>
    <property type="match status" value="1"/>
</dbReference>
<evidence type="ECO:0000313" key="7">
    <source>
        <dbReference type="EMBL" id="MWA01635.1"/>
    </source>
</evidence>
<dbReference type="CDD" id="cd03224">
    <property type="entry name" value="ABC_TM1139_LivF_branched"/>
    <property type="match status" value="1"/>
</dbReference>
<dbReference type="PROSITE" id="PS50893">
    <property type="entry name" value="ABC_TRANSPORTER_2"/>
    <property type="match status" value="1"/>
</dbReference>
<dbReference type="SMART" id="SM00382">
    <property type="entry name" value="AAA"/>
    <property type="match status" value="1"/>
</dbReference>
<dbReference type="PROSITE" id="PS00211">
    <property type="entry name" value="ABC_TRANSPORTER_1"/>
    <property type="match status" value="1"/>
</dbReference>
<dbReference type="RefSeq" id="WP_151594132.1">
    <property type="nucleotide sequence ID" value="NZ_WBMS02000010.1"/>
</dbReference>
<dbReference type="InterPro" id="IPR052156">
    <property type="entry name" value="BCAA_Transport_ATP-bd_LivF"/>
</dbReference>
<dbReference type="AlphaFoldDB" id="A0A6I4MB49"/>
<keyword evidence="8" id="KW-1185">Reference proteome</keyword>
<dbReference type="InterPro" id="IPR017871">
    <property type="entry name" value="ABC_transporter-like_CS"/>
</dbReference>
<sequence length="237" mass="25208">MSLTIDKLSVGYGAVDVLHDVDLEVPSGSIVALVGRNGAGKSTLMRTVAGLMKPRSGEVTLEGRRLTARRPAAVVRSGVVLVPEGRQIFAKLTVEENLRMGCFVSVRGPAAEARRAEMYELFPILGERRHHPGGSLSGGQQQMLAIARALLANPRLLLMDEPFLGLAPGVIVEVRNVIADIRERGTSVLLVEQSVQAALATADSAYLLSSGRIVASGRADQMLNDASLRKTMLGTST</sequence>
<proteinExistence type="inferred from homology"/>
<evidence type="ECO:0000256" key="1">
    <source>
        <dbReference type="ARBA" id="ARBA00005417"/>
    </source>
</evidence>
<name>A0A6I4MB49_9ACTN</name>
<dbReference type="PANTHER" id="PTHR43820:SF4">
    <property type="entry name" value="HIGH-AFFINITY BRANCHED-CHAIN AMINO ACID TRANSPORT ATP-BINDING PROTEIN LIVF"/>
    <property type="match status" value="1"/>
</dbReference>
<dbReference type="InterPro" id="IPR027417">
    <property type="entry name" value="P-loop_NTPase"/>
</dbReference>
<feature type="domain" description="ABC transporter" evidence="6">
    <location>
        <begin position="3"/>
        <end position="235"/>
    </location>
</feature>
<dbReference type="Gene3D" id="3.40.50.300">
    <property type="entry name" value="P-loop containing nucleotide triphosphate hydrolases"/>
    <property type="match status" value="1"/>
</dbReference>
<dbReference type="InterPro" id="IPR003593">
    <property type="entry name" value="AAA+_ATPase"/>
</dbReference>
<keyword evidence="2" id="KW-0813">Transport</keyword>
<evidence type="ECO:0000256" key="4">
    <source>
        <dbReference type="ARBA" id="ARBA00022840"/>
    </source>
</evidence>
<dbReference type="InterPro" id="IPR003439">
    <property type="entry name" value="ABC_transporter-like_ATP-bd"/>
</dbReference>
<dbReference type="Proteomes" id="UP000462055">
    <property type="component" value="Unassembled WGS sequence"/>
</dbReference>
<evidence type="ECO:0000256" key="2">
    <source>
        <dbReference type="ARBA" id="ARBA00022448"/>
    </source>
</evidence>
<comment type="similarity">
    <text evidence="1">Belongs to the ABC transporter superfamily.</text>
</comment>
<keyword evidence="5" id="KW-0029">Amino-acid transport</keyword>
<dbReference type="GO" id="GO:0015807">
    <property type="term" value="P:L-amino acid transport"/>
    <property type="evidence" value="ECO:0007669"/>
    <property type="project" value="TreeGrafter"/>
</dbReference>
<dbReference type="SUPFAM" id="SSF52540">
    <property type="entry name" value="P-loop containing nucleoside triphosphate hydrolases"/>
    <property type="match status" value="1"/>
</dbReference>
<gene>
    <name evidence="7" type="ORF">F8568_014865</name>
</gene>
<organism evidence="7 8">
    <name type="scientific">Actinomadura physcomitrii</name>
    <dbReference type="NCBI Taxonomy" id="2650748"/>
    <lineage>
        <taxon>Bacteria</taxon>
        <taxon>Bacillati</taxon>
        <taxon>Actinomycetota</taxon>
        <taxon>Actinomycetes</taxon>
        <taxon>Streptosporangiales</taxon>
        <taxon>Thermomonosporaceae</taxon>
        <taxon>Actinomadura</taxon>
    </lineage>
</organism>
<evidence type="ECO:0000256" key="3">
    <source>
        <dbReference type="ARBA" id="ARBA00022741"/>
    </source>
</evidence>
<keyword evidence="3" id="KW-0547">Nucleotide-binding</keyword>